<reference evidence="2 3" key="1">
    <citation type="submission" date="2024-02" db="EMBL/GenBank/DDBJ databases">
        <title>de novo genome assembly of Solanum bulbocastanum strain 11H21.</title>
        <authorList>
            <person name="Hosaka A.J."/>
        </authorList>
    </citation>
    <scope>NUCLEOTIDE SEQUENCE [LARGE SCALE GENOMIC DNA]</scope>
    <source>
        <tissue evidence="2">Young leaves</tissue>
    </source>
</reference>
<dbReference type="Proteomes" id="UP001371456">
    <property type="component" value="Unassembled WGS sequence"/>
</dbReference>
<comment type="caution">
    <text evidence="2">The sequence shown here is derived from an EMBL/GenBank/DDBJ whole genome shotgun (WGS) entry which is preliminary data.</text>
</comment>
<sequence>MESLPSSSSNHHHHHHRHRRLTPTQPLADRIF</sequence>
<feature type="compositionally biased region" description="Basic residues" evidence="1">
    <location>
        <begin position="10"/>
        <end position="21"/>
    </location>
</feature>
<organism evidence="2 3">
    <name type="scientific">Solanum bulbocastanum</name>
    <name type="common">Wild potato</name>
    <dbReference type="NCBI Taxonomy" id="147425"/>
    <lineage>
        <taxon>Eukaryota</taxon>
        <taxon>Viridiplantae</taxon>
        <taxon>Streptophyta</taxon>
        <taxon>Embryophyta</taxon>
        <taxon>Tracheophyta</taxon>
        <taxon>Spermatophyta</taxon>
        <taxon>Magnoliopsida</taxon>
        <taxon>eudicotyledons</taxon>
        <taxon>Gunneridae</taxon>
        <taxon>Pentapetalae</taxon>
        <taxon>asterids</taxon>
        <taxon>lamiids</taxon>
        <taxon>Solanales</taxon>
        <taxon>Solanaceae</taxon>
        <taxon>Solanoideae</taxon>
        <taxon>Solaneae</taxon>
        <taxon>Solanum</taxon>
    </lineage>
</organism>
<proteinExistence type="predicted"/>
<evidence type="ECO:0000313" key="3">
    <source>
        <dbReference type="Proteomes" id="UP001371456"/>
    </source>
</evidence>
<keyword evidence="3" id="KW-1185">Reference proteome</keyword>
<dbReference type="EMBL" id="JBANQN010000011">
    <property type="protein sequence ID" value="KAK6776671.1"/>
    <property type="molecule type" value="Genomic_DNA"/>
</dbReference>
<evidence type="ECO:0000256" key="1">
    <source>
        <dbReference type="SAM" id="MobiDB-lite"/>
    </source>
</evidence>
<accession>A0AAN8T144</accession>
<feature type="region of interest" description="Disordered" evidence="1">
    <location>
        <begin position="1"/>
        <end position="32"/>
    </location>
</feature>
<name>A0AAN8T144_SOLBU</name>
<protein>
    <submittedName>
        <fullName evidence="2">Uncharacterized protein</fullName>
    </submittedName>
</protein>
<dbReference type="AlphaFoldDB" id="A0AAN8T144"/>
<gene>
    <name evidence="2" type="ORF">RDI58_027672</name>
</gene>
<evidence type="ECO:0000313" key="2">
    <source>
        <dbReference type="EMBL" id="KAK6776671.1"/>
    </source>
</evidence>